<proteinExistence type="predicted"/>
<name>A0ABT8LBS0_9BACT</name>
<feature type="repeat" description="TPR" evidence="1">
    <location>
        <begin position="114"/>
        <end position="147"/>
    </location>
</feature>
<keyword evidence="2" id="KW-1133">Transmembrane helix</keyword>
<protein>
    <submittedName>
        <fullName evidence="3">Transcriptional regulator</fullName>
    </submittedName>
</protein>
<dbReference type="Gene3D" id="1.10.10.10">
    <property type="entry name" value="Winged helix-like DNA-binding domain superfamily/Winged helix DNA-binding domain"/>
    <property type="match status" value="1"/>
</dbReference>
<evidence type="ECO:0000313" key="4">
    <source>
        <dbReference type="Proteomes" id="UP001172083"/>
    </source>
</evidence>
<dbReference type="Pfam" id="PF13181">
    <property type="entry name" value="TPR_8"/>
    <property type="match status" value="1"/>
</dbReference>
<dbReference type="RefSeq" id="WP_346760553.1">
    <property type="nucleotide sequence ID" value="NZ_JAUJEB010000006.1"/>
</dbReference>
<evidence type="ECO:0000256" key="2">
    <source>
        <dbReference type="SAM" id="Phobius"/>
    </source>
</evidence>
<sequence length="544" mass="63348">MRIIITLYITGLLWTLSAPTIRAEKGLQDSVKFFAEQIFDKAKTIRYHNPDSAIVLLNQSYEEFLGAADTLQAIAVLLELADVYGNHANYALSYDIFWKALFLADDMKNEEVKASIYIHLGRLYSFYKRKEEALKYFRNSLEINKHLVAEGLLEQARLVINYYALCATYRELSEPATAKAYLDSCFLYFSSLPGQIDTAFLQFERSNILAQDGKSEEALEIMESIHPWFIENRPSYLVLVYTYWGDIYQQISNFEASEEYYKKALGISKRYNSHVDFTPLVYEKLADLYLQQGKHLPAFESLQQAKNLDARFFDSRSENNRPLLEIKDAFRLEKEQQEKLIQKQRLAKLEQDEKIGFLQRTILLVVIASLVIIGIIYLNYLKSKYRSEKRLIRKKQDMEMRKARELLELKNKELAVSALQLVEKEEFLSFLKSQIKGNQGSIETRELKKILRSISVSNARSWQEFKLRFTAVNERFYQKITDKFPDLTQGDQKICALIKLNFSSKDMAKLLGISVESVHTTRYRLRKKMGLSRSTNLEDFIATL</sequence>
<feature type="transmembrane region" description="Helical" evidence="2">
    <location>
        <begin position="362"/>
        <end position="381"/>
    </location>
</feature>
<keyword evidence="2" id="KW-0812">Transmembrane</keyword>
<dbReference type="SMART" id="SM00028">
    <property type="entry name" value="TPR"/>
    <property type="match status" value="4"/>
</dbReference>
<keyword evidence="1" id="KW-0802">TPR repeat</keyword>
<gene>
    <name evidence="3" type="ORF">QQ020_24250</name>
</gene>
<comment type="caution">
    <text evidence="3">The sequence shown here is derived from an EMBL/GenBank/DDBJ whole genome shotgun (WGS) entry which is preliminary data.</text>
</comment>
<dbReference type="Gene3D" id="1.25.40.10">
    <property type="entry name" value="Tetratricopeptide repeat domain"/>
    <property type="match status" value="2"/>
</dbReference>
<accession>A0ABT8LBS0</accession>
<dbReference type="PROSITE" id="PS50005">
    <property type="entry name" value="TPR"/>
    <property type="match status" value="2"/>
</dbReference>
<dbReference type="EMBL" id="JAUJEB010000006">
    <property type="protein sequence ID" value="MDN5215214.1"/>
    <property type="molecule type" value="Genomic_DNA"/>
</dbReference>
<feature type="repeat" description="TPR" evidence="1">
    <location>
        <begin position="238"/>
        <end position="271"/>
    </location>
</feature>
<keyword evidence="4" id="KW-1185">Reference proteome</keyword>
<dbReference type="InterPro" id="IPR011990">
    <property type="entry name" value="TPR-like_helical_dom_sf"/>
</dbReference>
<dbReference type="InterPro" id="IPR019734">
    <property type="entry name" value="TPR_rpt"/>
</dbReference>
<reference evidence="3" key="1">
    <citation type="submission" date="2023-06" db="EMBL/GenBank/DDBJ databases">
        <title>Genomic of Agaribacillus aureum.</title>
        <authorList>
            <person name="Wang G."/>
        </authorList>
    </citation>
    <scope>NUCLEOTIDE SEQUENCE</scope>
    <source>
        <strain evidence="3">BMA12</strain>
    </source>
</reference>
<dbReference type="SUPFAM" id="SSF46894">
    <property type="entry name" value="C-terminal effector domain of the bipartite response regulators"/>
    <property type="match status" value="1"/>
</dbReference>
<keyword evidence="2" id="KW-0472">Membrane</keyword>
<dbReference type="Pfam" id="PF13424">
    <property type="entry name" value="TPR_12"/>
    <property type="match status" value="1"/>
</dbReference>
<evidence type="ECO:0000256" key="1">
    <source>
        <dbReference type="PROSITE-ProRule" id="PRU00339"/>
    </source>
</evidence>
<dbReference type="SUPFAM" id="SSF48452">
    <property type="entry name" value="TPR-like"/>
    <property type="match status" value="2"/>
</dbReference>
<organism evidence="3 4">
    <name type="scientific">Agaribacillus aureus</name>
    <dbReference type="NCBI Taxonomy" id="3051825"/>
    <lineage>
        <taxon>Bacteria</taxon>
        <taxon>Pseudomonadati</taxon>
        <taxon>Bacteroidota</taxon>
        <taxon>Cytophagia</taxon>
        <taxon>Cytophagales</taxon>
        <taxon>Splendidivirgaceae</taxon>
        <taxon>Agaribacillus</taxon>
    </lineage>
</organism>
<evidence type="ECO:0000313" key="3">
    <source>
        <dbReference type="EMBL" id="MDN5215214.1"/>
    </source>
</evidence>
<dbReference type="Proteomes" id="UP001172083">
    <property type="component" value="Unassembled WGS sequence"/>
</dbReference>
<dbReference type="InterPro" id="IPR016032">
    <property type="entry name" value="Sig_transdc_resp-reg_C-effctor"/>
</dbReference>
<dbReference type="InterPro" id="IPR036388">
    <property type="entry name" value="WH-like_DNA-bd_sf"/>
</dbReference>